<organism evidence="1 2">
    <name type="scientific">Erwinia phage vB_EamM_TropicalSun</name>
    <dbReference type="NCBI Taxonomy" id="2591372"/>
    <lineage>
        <taxon>Viruses</taxon>
        <taxon>Duplodnaviria</taxon>
        <taxon>Heunggongvirae</taxon>
        <taxon>Uroviricota</taxon>
        <taxon>Caudoviricetes</taxon>
        <taxon>Lindbergviridae</taxon>
        <taxon>Myosmarvirus</taxon>
        <taxon>Myosmarvirus myosmar</taxon>
    </lineage>
</organism>
<evidence type="ECO:0000313" key="2">
    <source>
        <dbReference type="Proteomes" id="UP000322055"/>
    </source>
</evidence>
<evidence type="ECO:0000313" key="1">
    <source>
        <dbReference type="EMBL" id="QEG13871.1"/>
    </source>
</evidence>
<gene>
    <name evidence="1" type="ORF">TROPICALSUN_81</name>
</gene>
<proteinExistence type="predicted"/>
<sequence length="96" mass="10916">MMYDVVAGILARMPKQEPAWNYPCYGDEVIFKDEYNNLERRAIIISHHPYSPLGSLNSNIWVAHPIDENGVVETGNKIGVKQSEIVKVIRKQKCTS</sequence>
<protein>
    <submittedName>
        <fullName evidence="1">Uncharacterized protein</fullName>
    </submittedName>
</protein>
<reference evidence="1 2" key="1">
    <citation type="submission" date="2019-06" db="EMBL/GenBank/DDBJ databases">
        <authorList>
            <person name="Handoko Y.A."/>
            <person name="Wardani A.K."/>
            <person name="Sutrisno A."/>
            <person name="Widjanarko S.B."/>
            <person name="Sharma R."/>
            <person name="Grose J.H."/>
        </authorList>
    </citation>
    <scope>NUCLEOTIDE SEQUENCE [LARGE SCALE GENOMIC DNA]</scope>
</reference>
<accession>A0A5B9NQM7</accession>
<dbReference type="EMBL" id="MN013090">
    <property type="protein sequence ID" value="QEG13871.1"/>
    <property type="molecule type" value="Genomic_DNA"/>
</dbReference>
<name>A0A5B9NQM7_9CAUD</name>
<dbReference type="Proteomes" id="UP000322055">
    <property type="component" value="Segment"/>
</dbReference>